<evidence type="ECO:0000256" key="4">
    <source>
        <dbReference type="ARBA" id="ARBA00023125"/>
    </source>
</evidence>
<evidence type="ECO:0000256" key="5">
    <source>
        <dbReference type="ARBA" id="ARBA00023163"/>
    </source>
</evidence>
<dbReference type="VEuPathDB" id="FungiDB:yc1106_08553"/>
<evidence type="ECO:0000256" key="1">
    <source>
        <dbReference type="ARBA" id="ARBA00022723"/>
    </source>
</evidence>
<organism evidence="7 8">
    <name type="scientific">Curvularia clavata</name>
    <dbReference type="NCBI Taxonomy" id="95742"/>
    <lineage>
        <taxon>Eukaryota</taxon>
        <taxon>Fungi</taxon>
        <taxon>Dikarya</taxon>
        <taxon>Ascomycota</taxon>
        <taxon>Pezizomycotina</taxon>
        <taxon>Dothideomycetes</taxon>
        <taxon>Pleosporomycetidae</taxon>
        <taxon>Pleosporales</taxon>
        <taxon>Pleosporineae</taxon>
        <taxon>Pleosporaceae</taxon>
        <taxon>Curvularia</taxon>
    </lineage>
</organism>
<gene>
    <name evidence="7" type="ORF">yc1106_08553</name>
</gene>
<evidence type="ECO:0000256" key="3">
    <source>
        <dbReference type="ARBA" id="ARBA00023015"/>
    </source>
</evidence>
<protein>
    <submittedName>
        <fullName evidence="7">Uncharacterized protein</fullName>
    </submittedName>
</protein>
<keyword evidence="3" id="KW-0805">Transcription regulation</keyword>
<dbReference type="PANTHER" id="PTHR36206:SF13">
    <property type="entry name" value="TRANSCRIPTIONAL REGULATORY PROTEIN MOC3"/>
    <property type="match status" value="1"/>
</dbReference>
<dbReference type="GO" id="GO:0003677">
    <property type="term" value="F:DNA binding"/>
    <property type="evidence" value="ECO:0007669"/>
    <property type="project" value="UniProtKB-KW"/>
</dbReference>
<dbReference type="InterPro" id="IPR021858">
    <property type="entry name" value="Fun_TF"/>
</dbReference>
<dbReference type="OrthoDB" id="3172332at2759"/>
<dbReference type="AlphaFoldDB" id="A0A9Q9DWV4"/>
<dbReference type="PANTHER" id="PTHR36206">
    <property type="entry name" value="ASPERCRYPTIN BIOSYNTHESIS CLUSTER-SPECIFIC TRANSCRIPTION REGULATOR ATNN-RELATED"/>
    <property type="match status" value="1"/>
</dbReference>
<evidence type="ECO:0000256" key="6">
    <source>
        <dbReference type="ARBA" id="ARBA00023242"/>
    </source>
</evidence>
<dbReference type="GO" id="GO:0046872">
    <property type="term" value="F:metal ion binding"/>
    <property type="evidence" value="ECO:0007669"/>
    <property type="project" value="UniProtKB-KW"/>
</dbReference>
<dbReference type="Proteomes" id="UP001056012">
    <property type="component" value="Chromosome 6"/>
</dbReference>
<evidence type="ECO:0000256" key="2">
    <source>
        <dbReference type="ARBA" id="ARBA00022833"/>
    </source>
</evidence>
<reference evidence="7" key="1">
    <citation type="submission" date="2021-12" db="EMBL/GenBank/DDBJ databases">
        <title>Curvularia clavata genome.</title>
        <authorList>
            <person name="Cao Y."/>
        </authorList>
    </citation>
    <scope>NUCLEOTIDE SEQUENCE</scope>
    <source>
        <strain evidence="7">Yc1106</strain>
    </source>
</reference>
<accession>A0A9Q9DWV4</accession>
<evidence type="ECO:0000313" key="8">
    <source>
        <dbReference type="Proteomes" id="UP001056012"/>
    </source>
</evidence>
<dbReference type="EMBL" id="CP089279">
    <property type="protein sequence ID" value="USP81279.1"/>
    <property type="molecule type" value="Genomic_DNA"/>
</dbReference>
<name>A0A9Q9DWV4_CURCL</name>
<keyword evidence="4" id="KW-0238">DNA-binding</keyword>
<keyword evidence="1" id="KW-0479">Metal-binding</keyword>
<dbReference type="Pfam" id="PF11951">
    <property type="entry name" value="Fungal_trans_2"/>
    <property type="match status" value="1"/>
</dbReference>
<keyword evidence="2" id="KW-0862">Zinc</keyword>
<evidence type="ECO:0000313" key="7">
    <source>
        <dbReference type="EMBL" id="USP81279.1"/>
    </source>
</evidence>
<keyword evidence="8" id="KW-1185">Reference proteome</keyword>
<keyword evidence="5" id="KW-0804">Transcription</keyword>
<proteinExistence type="predicted"/>
<sequence length="508" mass="57102">MQIQKPNHPLYAVANDALMGLPVRSKAPRKKTPSQKHAAAKKKVIKSTQEMVQRVASQSQPRFIIQGNRLNFDVDGGVYDRMFFHHFRAITMVDFVRISNPQDFWSQRVLPMCHEEPAVRNAVVALGAAHYVYLQKLQDSCLGGTDTSISHYECVATQYYNKAIGELVKLNGGGDSTIWDAQLKTLICCLLFVCLENVLGRFDEGIRHMQAGARVFKTSDLTTAPQNLQRVMREIATVLLHFCVDVSYLDDDFDAPNLIPHALPLAEIDDELRPFSSLEEAKEAIWVLDVKMAYLDCDENDPNASLIKDCGMPDMSSLIEPFERWKTRFNLLISSQIDSPDVPLDVQLETLNLIVRRCSWDILLIPDGPDQDEELARLNRELVDTAELLYSIEKSSLGRPMFTLEGDSIPALFFVGLMCEDPVLIERVTKLLRDSGRREGPWDGREAAARLIAELENPSPCPSKMPPVTTPELILDGTPEFALDSTPELSPEPIPDFFSYPVLKTEIV</sequence>
<keyword evidence="6" id="KW-0539">Nucleus</keyword>
<dbReference type="InterPro" id="IPR052360">
    <property type="entry name" value="Transcr_Regulatory_Proteins"/>
</dbReference>